<dbReference type="EMBL" id="BSDY01000028">
    <property type="protein sequence ID" value="GLI57923.1"/>
    <property type="molecule type" value="Genomic_DNA"/>
</dbReference>
<dbReference type="GO" id="GO:0008955">
    <property type="term" value="F:peptidoglycan glycosyltransferase activity"/>
    <property type="evidence" value="ECO:0007669"/>
    <property type="project" value="UniProtKB-EC"/>
</dbReference>
<evidence type="ECO:0000256" key="15">
    <source>
        <dbReference type="ARBA" id="ARBA00034000"/>
    </source>
</evidence>
<dbReference type="GO" id="GO:0071555">
    <property type="term" value="P:cell wall organization"/>
    <property type="evidence" value="ECO:0007669"/>
    <property type="project" value="UniProtKB-KW"/>
</dbReference>
<keyword evidence="5" id="KW-0121">Carboxypeptidase</keyword>
<evidence type="ECO:0000256" key="2">
    <source>
        <dbReference type="ARBA" id="ARBA00007090"/>
    </source>
</evidence>
<dbReference type="InterPro" id="IPR050396">
    <property type="entry name" value="Glycosyltr_51/Transpeptidase"/>
</dbReference>
<dbReference type="InterPro" id="IPR036950">
    <property type="entry name" value="PBP_transglycosylase"/>
</dbReference>
<evidence type="ECO:0000256" key="5">
    <source>
        <dbReference type="ARBA" id="ARBA00022645"/>
    </source>
</evidence>
<keyword evidence="17" id="KW-1133">Transmembrane helix</keyword>
<dbReference type="NCBIfam" id="TIGR02074">
    <property type="entry name" value="PBP_1a_fam"/>
    <property type="match status" value="1"/>
</dbReference>
<keyword evidence="9" id="KW-0378">Hydrolase</keyword>
<keyword evidence="6" id="KW-0645">Protease</keyword>
<organism evidence="20 21">
    <name type="scientific">Propionigenium maris DSM 9537</name>
    <dbReference type="NCBI Taxonomy" id="1123000"/>
    <lineage>
        <taxon>Bacteria</taxon>
        <taxon>Fusobacteriati</taxon>
        <taxon>Fusobacteriota</taxon>
        <taxon>Fusobacteriia</taxon>
        <taxon>Fusobacteriales</taxon>
        <taxon>Fusobacteriaceae</taxon>
        <taxon>Propionigenium</taxon>
    </lineage>
</organism>
<comment type="subcellular location">
    <subcellularLocation>
        <location evidence="1">Cell membrane</location>
    </subcellularLocation>
</comment>
<keyword evidence="4" id="KW-1003">Cell membrane</keyword>
<dbReference type="GO" id="GO:0009252">
    <property type="term" value="P:peptidoglycan biosynthetic process"/>
    <property type="evidence" value="ECO:0007669"/>
    <property type="project" value="UniProtKB-KW"/>
</dbReference>
<evidence type="ECO:0000256" key="13">
    <source>
        <dbReference type="ARBA" id="ARBA00023268"/>
    </source>
</evidence>
<protein>
    <submittedName>
        <fullName evidence="20">Penicillin-binding protein</fullName>
    </submittedName>
</protein>
<reference evidence="20" key="1">
    <citation type="submission" date="2022-12" db="EMBL/GenBank/DDBJ databases">
        <title>Reference genome sequencing for broad-spectrum identification of bacterial and archaeal isolates by mass spectrometry.</title>
        <authorList>
            <person name="Sekiguchi Y."/>
            <person name="Tourlousse D.M."/>
        </authorList>
    </citation>
    <scope>NUCLEOTIDE SEQUENCE</scope>
    <source>
        <strain evidence="20">10succ1</strain>
    </source>
</reference>
<dbReference type="FunFam" id="1.10.3810.10:FF:000001">
    <property type="entry name" value="Penicillin-binding protein 1A"/>
    <property type="match status" value="1"/>
</dbReference>
<dbReference type="InterPro" id="IPR001264">
    <property type="entry name" value="Glyco_trans_51"/>
</dbReference>
<dbReference type="InterPro" id="IPR023346">
    <property type="entry name" value="Lysozyme-like_dom_sf"/>
</dbReference>
<dbReference type="GO" id="GO:0009002">
    <property type="term" value="F:serine-type D-Ala-D-Ala carboxypeptidase activity"/>
    <property type="evidence" value="ECO:0007669"/>
    <property type="project" value="UniProtKB-EC"/>
</dbReference>
<dbReference type="SUPFAM" id="SSF53955">
    <property type="entry name" value="Lysozyme-like"/>
    <property type="match status" value="1"/>
</dbReference>
<evidence type="ECO:0000256" key="7">
    <source>
        <dbReference type="ARBA" id="ARBA00022676"/>
    </source>
</evidence>
<evidence type="ECO:0000256" key="9">
    <source>
        <dbReference type="ARBA" id="ARBA00022801"/>
    </source>
</evidence>
<dbReference type="RefSeq" id="WP_281837598.1">
    <property type="nucleotide sequence ID" value="NZ_BSDY01000028.1"/>
</dbReference>
<dbReference type="GO" id="GO:0005886">
    <property type="term" value="C:plasma membrane"/>
    <property type="evidence" value="ECO:0007669"/>
    <property type="project" value="UniProtKB-SubCell"/>
</dbReference>
<accession>A0A9W6GMQ5</accession>
<keyword evidence="17" id="KW-0812">Transmembrane</keyword>
<dbReference type="AlphaFoldDB" id="A0A9W6GMQ5"/>
<evidence type="ECO:0000256" key="4">
    <source>
        <dbReference type="ARBA" id="ARBA00022475"/>
    </source>
</evidence>
<evidence type="ECO:0000256" key="1">
    <source>
        <dbReference type="ARBA" id="ARBA00004236"/>
    </source>
</evidence>
<evidence type="ECO:0000313" key="20">
    <source>
        <dbReference type="EMBL" id="GLI57923.1"/>
    </source>
</evidence>
<feature type="domain" description="Penicillin-binding protein transpeptidase" evidence="18">
    <location>
        <begin position="341"/>
        <end position="605"/>
    </location>
</feature>
<dbReference type="Pfam" id="PF00912">
    <property type="entry name" value="Transgly"/>
    <property type="match status" value="1"/>
</dbReference>
<comment type="similarity">
    <text evidence="2">In the C-terminal section; belongs to the transpeptidase family.</text>
</comment>
<sequence length="719" mass="81827">MKITLKKALKYLSMLVLLVVLAGGAGTGFLIHKAYQSLPDVERLVEDYNASVPTVIYDSNGEVIDLIYREIREEAGAEEIPAHVKNAFVAIEDRRFYSHYGLDPIRLLKAAMVNISQGRSAQGGSTLTQQLAKNAFLSHEKRLMRKVKEALITIEIERKYTKEEILQKYLNEIYFGSGAYGIKTAAQSFFGKDVSELNLAEAAMLAGIPNRPNLYNPRTRLNNAIKRETLILNQMYKFGFIGKEELDKALAHNFINEKDLPEDYISDLGTSVVLNQRSQRKLRTPDFTDIVQKQIFSMYDENLVYEGGLKVYTTLDLQMQKAAQETFREYKAFKDNKDLEGAMITMDSSNGHIKSIIGGRDFKEGNFNRAIMAKRQPGSAFKPFVYFTALQMGYPMNYVVEDSKVKYGTWEPRNYGKQFRKNFTILEGMERSINIVAIKVLQEIGIKNVKKVVDSTGVKMNIPNNLTTALGTMDLSPYDLATAYLPFSNGGYKVDPVFITRIEDRYGKVIYENPIKREKVFESEDVSLIVHMMKDVVTYGSGRNARVKGKDGKYIEQGGKTGTTNEFRTAWFAGITPNLVTVLYVGKDDNTSMEKATGGSIGAPLWGQYYQKMVDEDIYLPGKFTFIEEHLKNGDLVEKKIDSRSGLISDNTSSFVRKALFKRWQLPVEENSKYSQGLEKFFRREEMILDRISPEELENIETDKRLRDSNDVFNELFDR</sequence>
<keyword evidence="8" id="KW-0808">Transferase</keyword>
<dbReference type="SUPFAM" id="SSF56601">
    <property type="entry name" value="beta-lactamase/transpeptidase-like"/>
    <property type="match status" value="1"/>
</dbReference>
<evidence type="ECO:0000256" key="16">
    <source>
        <dbReference type="ARBA" id="ARBA00049902"/>
    </source>
</evidence>
<evidence type="ECO:0000256" key="17">
    <source>
        <dbReference type="SAM" id="Phobius"/>
    </source>
</evidence>
<evidence type="ECO:0000256" key="12">
    <source>
        <dbReference type="ARBA" id="ARBA00023136"/>
    </source>
</evidence>
<comment type="catalytic activity">
    <reaction evidence="15">
        <text>Preferential cleavage: (Ac)2-L-Lys-D-Ala-|-D-Ala. Also transpeptidation of peptidyl-alanyl moieties that are N-acyl substituents of D-alanine.</text>
        <dbReference type="EC" id="3.4.16.4"/>
    </reaction>
</comment>
<dbReference type="Gene3D" id="1.10.3810.10">
    <property type="entry name" value="Biosynthetic peptidoglycan transglycosylase-like"/>
    <property type="match status" value="1"/>
</dbReference>
<comment type="similarity">
    <text evidence="3">In the N-terminal section; belongs to the glycosyltransferase 51 family.</text>
</comment>
<keyword evidence="14" id="KW-0961">Cell wall biogenesis/degradation</keyword>
<keyword evidence="12 17" id="KW-0472">Membrane</keyword>
<name>A0A9W6GMQ5_9FUSO</name>
<evidence type="ECO:0000256" key="11">
    <source>
        <dbReference type="ARBA" id="ARBA00022984"/>
    </source>
</evidence>
<dbReference type="Pfam" id="PF00905">
    <property type="entry name" value="Transpeptidase"/>
    <property type="match status" value="1"/>
</dbReference>
<dbReference type="InterPro" id="IPR012338">
    <property type="entry name" value="Beta-lactam/transpept-like"/>
</dbReference>
<dbReference type="GO" id="GO:0030288">
    <property type="term" value="C:outer membrane-bounded periplasmic space"/>
    <property type="evidence" value="ECO:0007669"/>
    <property type="project" value="TreeGrafter"/>
</dbReference>
<dbReference type="PANTHER" id="PTHR32282">
    <property type="entry name" value="BINDING PROTEIN TRANSPEPTIDASE, PUTATIVE-RELATED"/>
    <property type="match status" value="1"/>
</dbReference>
<keyword evidence="13" id="KW-0511">Multifunctional enzyme</keyword>
<comment type="catalytic activity">
    <reaction evidence="16">
        <text>[GlcNAc-(1-&gt;4)-Mur2Ac(oyl-L-Ala-gamma-D-Glu-L-Lys-D-Ala-D-Ala)](n)-di-trans,octa-cis-undecaprenyl diphosphate + beta-D-GlcNAc-(1-&gt;4)-Mur2Ac(oyl-L-Ala-gamma-D-Glu-L-Lys-D-Ala-D-Ala)-di-trans,octa-cis-undecaprenyl diphosphate = [GlcNAc-(1-&gt;4)-Mur2Ac(oyl-L-Ala-gamma-D-Glu-L-Lys-D-Ala-D-Ala)](n+1)-di-trans,octa-cis-undecaprenyl diphosphate + di-trans,octa-cis-undecaprenyl diphosphate + H(+)</text>
        <dbReference type="Rhea" id="RHEA:23708"/>
        <dbReference type="Rhea" id="RHEA-COMP:9602"/>
        <dbReference type="Rhea" id="RHEA-COMP:9603"/>
        <dbReference type="ChEBI" id="CHEBI:15378"/>
        <dbReference type="ChEBI" id="CHEBI:58405"/>
        <dbReference type="ChEBI" id="CHEBI:60033"/>
        <dbReference type="ChEBI" id="CHEBI:78435"/>
        <dbReference type="EC" id="2.4.99.28"/>
    </reaction>
</comment>
<evidence type="ECO:0000259" key="18">
    <source>
        <dbReference type="Pfam" id="PF00905"/>
    </source>
</evidence>
<evidence type="ECO:0000256" key="10">
    <source>
        <dbReference type="ARBA" id="ARBA00022960"/>
    </source>
</evidence>
<dbReference type="GO" id="GO:0008658">
    <property type="term" value="F:penicillin binding"/>
    <property type="evidence" value="ECO:0007669"/>
    <property type="project" value="InterPro"/>
</dbReference>
<evidence type="ECO:0000313" key="21">
    <source>
        <dbReference type="Proteomes" id="UP001144471"/>
    </source>
</evidence>
<dbReference type="Gene3D" id="3.40.710.10">
    <property type="entry name" value="DD-peptidase/beta-lactamase superfamily"/>
    <property type="match status" value="1"/>
</dbReference>
<dbReference type="GO" id="GO:0008360">
    <property type="term" value="P:regulation of cell shape"/>
    <property type="evidence" value="ECO:0007669"/>
    <property type="project" value="UniProtKB-KW"/>
</dbReference>
<keyword evidence="7" id="KW-0328">Glycosyltransferase</keyword>
<proteinExistence type="inferred from homology"/>
<evidence type="ECO:0000259" key="19">
    <source>
        <dbReference type="Pfam" id="PF00912"/>
    </source>
</evidence>
<feature type="transmembrane region" description="Helical" evidence="17">
    <location>
        <begin position="12"/>
        <end position="31"/>
    </location>
</feature>
<dbReference type="InterPro" id="IPR001460">
    <property type="entry name" value="PCN-bd_Tpept"/>
</dbReference>
<feature type="domain" description="Glycosyl transferase family 51" evidence="19">
    <location>
        <begin position="63"/>
        <end position="235"/>
    </location>
</feature>
<keyword evidence="21" id="KW-1185">Reference proteome</keyword>
<keyword evidence="10" id="KW-0133">Cell shape</keyword>
<dbReference type="PANTHER" id="PTHR32282:SF11">
    <property type="entry name" value="PENICILLIN-BINDING PROTEIN 1B"/>
    <property type="match status" value="1"/>
</dbReference>
<evidence type="ECO:0000256" key="8">
    <source>
        <dbReference type="ARBA" id="ARBA00022679"/>
    </source>
</evidence>
<evidence type="ECO:0000256" key="14">
    <source>
        <dbReference type="ARBA" id="ARBA00023316"/>
    </source>
</evidence>
<dbReference type="GO" id="GO:0006508">
    <property type="term" value="P:proteolysis"/>
    <property type="evidence" value="ECO:0007669"/>
    <property type="project" value="UniProtKB-KW"/>
</dbReference>
<gene>
    <name evidence="20" type="ORF">PM10SUCC1_34370</name>
</gene>
<dbReference type="Proteomes" id="UP001144471">
    <property type="component" value="Unassembled WGS sequence"/>
</dbReference>
<evidence type="ECO:0000256" key="3">
    <source>
        <dbReference type="ARBA" id="ARBA00007739"/>
    </source>
</evidence>
<evidence type="ECO:0000256" key="6">
    <source>
        <dbReference type="ARBA" id="ARBA00022670"/>
    </source>
</evidence>
<comment type="caution">
    <text evidence="20">The sequence shown here is derived from an EMBL/GenBank/DDBJ whole genome shotgun (WGS) entry which is preliminary data.</text>
</comment>
<keyword evidence="11" id="KW-0573">Peptidoglycan synthesis</keyword>